<dbReference type="Pfam" id="PF15495">
    <property type="entry name" value="Fimbrillin_C"/>
    <property type="match status" value="1"/>
</dbReference>
<keyword evidence="4" id="KW-0281">Fimbrium</keyword>
<dbReference type="AlphaFoldDB" id="A0A9D1GEW3"/>
<name>A0A9D1GEW3_9BACT</name>
<comment type="caution">
    <text evidence="7">The sequence shown here is derived from an EMBL/GenBank/DDBJ whole genome shotgun (WGS) entry which is preliminary data.</text>
</comment>
<keyword evidence="3" id="KW-0732">Signal</keyword>
<dbReference type="Pfam" id="PF06321">
    <property type="entry name" value="P_gingi_FimA"/>
    <property type="match status" value="1"/>
</dbReference>
<dbReference type="Gene3D" id="2.60.40.2580">
    <property type="match status" value="1"/>
</dbReference>
<evidence type="ECO:0000256" key="4">
    <source>
        <dbReference type="ARBA" id="ARBA00023263"/>
    </source>
</evidence>
<evidence type="ECO:0000256" key="1">
    <source>
        <dbReference type="ARBA" id="ARBA00004561"/>
    </source>
</evidence>
<evidence type="ECO:0000259" key="5">
    <source>
        <dbReference type="Pfam" id="PF06321"/>
    </source>
</evidence>
<reference evidence="7" key="1">
    <citation type="submission" date="2020-10" db="EMBL/GenBank/DDBJ databases">
        <authorList>
            <person name="Gilroy R."/>
        </authorList>
    </citation>
    <scope>NUCLEOTIDE SEQUENCE</scope>
    <source>
        <strain evidence="7">21143</strain>
    </source>
</reference>
<evidence type="ECO:0000256" key="3">
    <source>
        <dbReference type="ARBA" id="ARBA00022729"/>
    </source>
</evidence>
<evidence type="ECO:0000256" key="2">
    <source>
        <dbReference type="ARBA" id="ARBA00006011"/>
    </source>
</evidence>
<evidence type="ECO:0000313" key="8">
    <source>
        <dbReference type="Proteomes" id="UP000886722"/>
    </source>
</evidence>
<evidence type="ECO:0000259" key="6">
    <source>
        <dbReference type="Pfam" id="PF15495"/>
    </source>
</evidence>
<comment type="subcellular location">
    <subcellularLocation>
        <location evidence="1">Fimbrium</location>
    </subcellularLocation>
</comment>
<dbReference type="EMBL" id="DVKT01000022">
    <property type="protein sequence ID" value="HIT38969.1"/>
    <property type="molecule type" value="Genomic_DNA"/>
</dbReference>
<feature type="domain" description="Major fimbrial subunit protein N-terminal" evidence="5">
    <location>
        <begin position="36"/>
        <end position="172"/>
    </location>
</feature>
<dbReference type="Proteomes" id="UP000886722">
    <property type="component" value="Unassembled WGS sequence"/>
</dbReference>
<sequence length="402" mass="44210">MKLQNLLLVTLTSMALLSCNDSDDGIETPAAQVKKAVVTINIKGNTITRALSEEVPGTGNENDIKSLEFFVFNGDGSFQKYFKPEAPAANSQYTFLVDAGNLTILAAVNQNLGEPSTTPISLADFKNTRLYTQLLLNGSNSRADIDASTGFAMAAEGSVNVIESETNILNLSVRRLLSKIENPKVDPNNQITAPKSDLLKVLGLKENGTVPEDLKWSFDGYMVINGINQSRAFEYENLEGWTRFTTASNHKTTFSGDGETVESVYSTKNDEGSETTNGFLPVDYEKPVFVYETIPTTLQGGNGSATVFNKDEVVAFIIKGTFSGTGVNNTTRYWRVNLLKDDLWKIYRNSIYRITMKDIKTVGWTTPQEAEEEGPVVDPTESSISINIDVAKWDVRTQDVDL</sequence>
<gene>
    <name evidence="7" type="ORF">IAD06_02870</name>
</gene>
<proteinExistence type="inferred from homology"/>
<accession>A0A9D1GEW3</accession>
<dbReference type="PROSITE" id="PS51257">
    <property type="entry name" value="PROKAR_LIPOPROTEIN"/>
    <property type="match status" value="1"/>
</dbReference>
<protein>
    <submittedName>
        <fullName evidence="7">Fimbria major subunit</fullName>
    </submittedName>
</protein>
<feature type="domain" description="Minor fimbrium subunit Mfa1 C-terminal" evidence="6">
    <location>
        <begin position="344"/>
        <end position="399"/>
    </location>
</feature>
<dbReference type="InterPro" id="IPR029140">
    <property type="entry name" value="Mfa1_C"/>
</dbReference>
<evidence type="ECO:0000313" key="7">
    <source>
        <dbReference type="EMBL" id="HIT38969.1"/>
    </source>
</evidence>
<comment type="similarity">
    <text evidence="2">Belongs to the bacteroidetes fimbrillin superfamily. FimA/Mfa1 family.</text>
</comment>
<dbReference type="InterPro" id="IPR029141">
    <property type="entry name" value="FimA_N"/>
</dbReference>
<organism evidence="7 8">
    <name type="scientific">Candidatus Caccoplasma intestinavium</name>
    <dbReference type="NCBI Taxonomy" id="2840716"/>
    <lineage>
        <taxon>Bacteria</taxon>
        <taxon>Pseudomonadati</taxon>
        <taxon>Bacteroidota</taxon>
        <taxon>Bacteroidia</taxon>
        <taxon>Bacteroidales</taxon>
        <taxon>Bacteroidaceae</taxon>
        <taxon>Bacteroidaceae incertae sedis</taxon>
        <taxon>Candidatus Caccoplasma</taxon>
    </lineage>
</organism>
<reference evidence="7" key="2">
    <citation type="journal article" date="2021" name="PeerJ">
        <title>Extensive microbial diversity within the chicken gut microbiome revealed by metagenomics and culture.</title>
        <authorList>
            <person name="Gilroy R."/>
            <person name="Ravi A."/>
            <person name="Getino M."/>
            <person name="Pursley I."/>
            <person name="Horton D.L."/>
            <person name="Alikhan N.F."/>
            <person name="Baker D."/>
            <person name="Gharbi K."/>
            <person name="Hall N."/>
            <person name="Watson M."/>
            <person name="Adriaenssens E.M."/>
            <person name="Foster-Nyarko E."/>
            <person name="Jarju S."/>
            <person name="Secka A."/>
            <person name="Antonio M."/>
            <person name="Oren A."/>
            <person name="Chaudhuri R.R."/>
            <person name="La Ragione R."/>
            <person name="Hildebrand F."/>
            <person name="Pallen M.J."/>
        </authorList>
    </citation>
    <scope>NUCLEOTIDE SEQUENCE</scope>
    <source>
        <strain evidence="7">21143</strain>
    </source>
</reference>
<dbReference type="GO" id="GO:0009289">
    <property type="term" value="C:pilus"/>
    <property type="evidence" value="ECO:0007669"/>
    <property type="project" value="UniProtKB-SubCell"/>
</dbReference>